<gene>
    <name evidence="2" type="ORF">CCACVL1_19463</name>
</gene>
<comment type="caution">
    <text evidence="2">The sequence shown here is derived from an EMBL/GenBank/DDBJ whole genome shotgun (WGS) entry which is preliminary data.</text>
</comment>
<name>A0A1R3HGJ5_COCAP</name>
<dbReference type="Gramene" id="OMO69497">
    <property type="protein sequence ID" value="OMO69497"/>
    <property type="gene ID" value="CCACVL1_19463"/>
</dbReference>
<reference evidence="2 3" key="1">
    <citation type="submission" date="2013-09" db="EMBL/GenBank/DDBJ databases">
        <title>Corchorus capsularis genome sequencing.</title>
        <authorList>
            <person name="Alam M."/>
            <person name="Haque M.S."/>
            <person name="Islam M.S."/>
            <person name="Emdad E.M."/>
            <person name="Islam M.M."/>
            <person name="Ahmed B."/>
            <person name="Halim A."/>
            <person name="Hossen Q.M.M."/>
            <person name="Hossain M.Z."/>
            <person name="Ahmed R."/>
            <person name="Khan M.M."/>
            <person name="Islam R."/>
            <person name="Rashid M.M."/>
            <person name="Khan S.A."/>
            <person name="Rahman M.S."/>
            <person name="Alam M."/>
        </authorList>
    </citation>
    <scope>NUCLEOTIDE SEQUENCE [LARGE SCALE GENOMIC DNA]</scope>
    <source>
        <strain evidence="3">cv. CVL-1</strain>
        <tissue evidence="2">Whole seedling</tissue>
    </source>
</reference>
<dbReference type="OMA" id="GESKAVC"/>
<dbReference type="OrthoDB" id="1870484at2759"/>
<feature type="non-terminal residue" evidence="2">
    <location>
        <position position="103"/>
    </location>
</feature>
<feature type="coiled-coil region" evidence="1">
    <location>
        <begin position="7"/>
        <end position="34"/>
    </location>
</feature>
<evidence type="ECO:0000313" key="3">
    <source>
        <dbReference type="Proteomes" id="UP000188268"/>
    </source>
</evidence>
<dbReference type="STRING" id="210143.A0A1R3HGJ5"/>
<organism evidence="2 3">
    <name type="scientific">Corchorus capsularis</name>
    <name type="common">Jute</name>
    <dbReference type="NCBI Taxonomy" id="210143"/>
    <lineage>
        <taxon>Eukaryota</taxon>
        <taxon>Viridiplantae</taxon>
        <taxon>Streptophyta</taxon>
        <taxon>Embryophyta</taxon>
        <taxon>Tracheophyta</taxon>
        <taxon>Spermatophyta</taxon>
        <taxon>Magnoliopsida</taxon>
        <taxon>eudicotyledons</taxon>
        <taxon>Gunneridae</taxon>
        <taxon>Pentapetalae</taxon>
        <taxon>rosids</taxon>
        <taxon>malvids</taxon>
        <taxon>Malvales</taxon>
        <taxon>Malvaceae</taxon>
        <taxon>Grewioideae</taxon>
        <taxon>Apeibeae</taxon>
        <taxon>Corchorus</taxon>
    </lineage>
</organism>
<evidence type="ECO:0000256" key="1">
    <source>
        <dbReference type="SAM" id="Coils"/>
    </source>
</evidence>
<keyword evidence="3" id="KW-1185">Reference proteome</keyword>
<keyword evidence="1" id="KW-0175">Coiled coil</keyword>
<sequence>MSISYMVEETRVYVNQLQRRIEELRRRRLLDQEANRATSETITSPILNIVELDSSMKVHLITRSNVTFTLSDIVNILEEEGAQVLNLSYNNTGDINILSIHCQ</sequence>
<evidence type="ECO:0000313" key="2">
    <source>
        <dbReference type="EMBL" id="OMO69497.1"/>
    </source>
</evidence>
<dbReference type="AlphaFoldDB" id="A0A1R3HGJ5"/>
<accession>A0A1R3HGJ5</accession>
<dbReference type="Proteomes" id="UP000188268">
    <property type="component" value="Unassembled WGS sequence"/>
</dbReference>
<dbReference type="EMBL" id="AWWV01012006">
    <property type="protein sequence ID" value="OMO69497.1"/>
    <property type="molecule type" value="Genomic_DNA"/>
</dbReference>
<proteinExistence type="predicted"/>
<protein>
    <submittedName>
        <fullName evidence="2">Uncharacterized protein</fullName>
    </submittedName>
</protein>